<comment type="similarity">
    <text evidence="2">Belongs to the bacterial solute-binding protein 1 family.</text>
</comment>
<dbReference type="SUPFAM" id="SSF53850">
    <property type="entry name" value="Periplasmic binding protein-like II"/>
    <property type="match status" value="1"/>
</dbReference>
<feature type="chain" id="PRO_5015497817" description="Probable sugar-binding periplasmic protein" evidence="9">
    <location>
        <begin position="26"/>
        <end position="414"/>
    </location>
</feature>
<dbReference type="PANTHER" id="PTHR43649">
    <property type="entry name" value="ARABINOSE-BINDING PROTEIN-RELATED"/>
    <property type="match status" value="1"/>
</dbReference>
<reference evidence="10 11" key="1">
    <citation type="submission" date="2018-01" db="EMBL/GenBank/DDBJ databases">
        <title>Genomic Encyclopedia of Type Strains, Phase III (KMG-III): the genomes of soil and plant-associated and newly described type strains.</title>
        <authorList>
            <person name="Whitman W."/>
        </authorList>
    </citation>
    <scope>NUCLEOTIDE SEQUENCE [LARGE SCALE GENOMIC DNA]</scope>
    <source>
        <strain evidence="10 11">1131</strain>
    </source>
</reference>
<evidence type="ECO:0000256" key="4">
    <source>
        <dbReference type="ARBA" id="ARBA00022597"/>
    </source>
</evidence>
<keyword evidence="11" id="KW-1185">Reference proteome</keyword>
<dbReference type="PANTHER" id="PTHR43649:SF28">
    <property type="entry name" value="BINDING PROTEIN COMPONENT OF ABC SUGAR TRANSPORTER-RELATED"/>
    <property type="match status" value="1"/>
</dbReference>
<evidence type="ECO:0000256" key="2">
    <source>
        <dbReference type="ARBA" id="ARBA00008520"/>
    </source>
</evidence>
<sequence length="414" mass="44231">MKLKPCLTALALACAAGASFQAANAQEMKAEVIHWWTSGGESAAVKVFAEQFAKAGGTWVDTAIAGGVNARTAAINRVVGGTPPTAMQFNTGKQFDELVENDLLRDVDQIATEQKWKSFMPQAIIDATTRNGKMYAVPVNIHGQNWLWLSKAALEKAGASEPANWDEALVALEKLKVAGLIPLAFSGQKTWERGLFNAVLVGKGGTALWAAIHGKRDPAAARSPEFRAVAETYGKLRGYIDPGAPGRNWNDATNLVIQGKAGMQIMGDWAKGEFAAAGQTAGKEFGCAILSNEGGYVMGGDVFAFPKLKDPAQQKAQLVLAKVMLEPETQIRFAQKKGSIPVRLDLDVSSLDACAQKAVKLLADKKHQVAAQEMLSPPALTGAMEDVISQYWNTPAMTADAFMAKVADVLKQPF</sequence>
<evidence type="ECO:0000256" key="3">
    <source>
        <dbReference type="ARBA" id="ARBA00022448"/>
    </source>
</evidence>
<evidence type="ECO:0000313" key="11">
    <source>
        <dbReference type="Proteomes" id="UP000236919"/>
    </source>
</evidence>
<dbReference type="Proteomes" id="UP000236919">
    <property type="component" value="Unassembled WGS sequence"/>
</dbReference>
<accession>A0A2S4MLD8</accession>
<comment type="subcellular location">
    <subcellularLocation>
        <location evidence="1">Periplasm</location>
    </subcellularLocation>
</comment>
<dbReference type="OrthoDB" id="9798191at2"/>
<comment type="caution">
    <text evidence="10">The sequence shown here is derived from an EMBL/GenBank/DDBJ whole genome shotgun (WGS) entry which is preliminary data.</text>
</comment>
<evidence type="ECO:0000256" key="5">
    <source>
        <dbReference type="ARBA" id="ARBA00022729"/>
    </source>
</evidence>
<dbReference type="Gene3D" id="3.40.190.10">
    <property type="entry name" value="Periplasmic binding protein-like II"/>
    <property type="match status" value="2"/>
</dbReference>
<proteinExistence type="inferred from homology"/>
<dbReference type="InterPro" id="IPR006059">
    <property type="entry name" value="SBP"/>
</dbReference>
<evidence type="ECO:0000256" key="6">
    <source>
        <dbReference type="ARBA" id="ARBA00022764"/>
    </source>
</evidence>
<dbReference type="GO" id="GO:0042597">
    <property type="term" value="C:periplasmic space"/>
    <property type="evidence" value="ECO:0007669"/>
    <property type="project" value="UniProtKB-SubCell"/>
</dbReference>
<dbReference type="AlphaFoldDB" id="A0A2S4MLD8"/>
<protein>
    <recommendedName>
        <fullName evidence="8">Probable sugar-binding periplasmic protein</fullName>
    </recommendedName>
</protein>
<name>A0A2S4MLD8_9HYPH</name>
<comment type="function">
    <text evidence="7">Part of a binding-protein-dependent transport system for a sugar.</text>
</comment>
<keyword evidence="3" id="KW-0813">Transport</keyword>
<keyword evidence="5 9" id="KW-0732">Signal</keyword>
<dbReference type="RefSeq" id="WP_103717065.1">
    <property type="nucleotide sequence ID" value="NZ_PQFZ01000002.1"/>
</dbReference>
<evidence type="ECO:0000256" key="1">
    <source>
        <dbReference type="ARBA" id="ARBA00004418"/>
    </source>
</evidence>
<evidence type="ECO:0000256" key="7">
    <source>
        <dbReference type="ARBA" id="ARBA00049629"/>
    </source>
</evidence>
<organism evidence="10 11">
    <name type="scientific">Bosea psychrotolerans</name>
    <dbReference type="NCBI Taxonomy" id="1871628"/>
    <lineage>
        <taxon>Bacteria</taxon>
        <taxon>Pseudomonadati</taxon>
        <taxon>Pseudomonadota</taxon>
        <taxon>Alphaproteobacteria</taxon>
        <taxon>Hyphomicrobiales</taxon>
        <taxon>Boseaceae</taxon>
        <taxon>Bosea</taxon>
    </lineage>
</organism>
<evidence type="ECO:0000256" key="8">
    <source>
        <dbReference type="ARBA" id="ARBA00049753"/>
    </source>
</evidence>
<dbReference type="Pfam" id="PF13416">
    <property type="entry name" value="SBP_bac_8"/>
    <property type="match status" value="1"/>
</dbReference>
<keyword evidence="4" id="KW-0762">Sugar transport</keyword>
<dbReference type="EMBL" id="PQFZ01000002">
    <property type="protein sequence ID" value="POR55588.1"/>
    <property type="molecule type" value="Genomic_DNA"/>
</dbReference>
<keyword evidence="6" id="KW-0574">Periplasm</keyword>
<evidence type="ECO:0000313" key="10">
    <source>
        <dbReference type="EMBL" id="POR55588.1"/>
    </source>
</evidence>
<feature type="signal peptide" evidence="9">
    <location>
        <begin position="1"/>
        <end position="25"/>
    </location>
</feature>
<gene>
    <name evidence="10" type="ORF">CYD53_102478</name>
</gene>
<dbReference type="InterPro" id="IPR050490">
    <property type="entry name" value="Bact_solute-bd_prot1"/>
</dbReference>
<evidence type="ECO:0000256" key="9">
    <source>
        <dbReference type="SAM" id="SignalP"/>
    </source>
</evidence>